<dbReference type="EMBL" id="SNRW01010167">
    <property type="protein sequence ID" value="KAA6376938.1"/>
    <property type="molecule type" value="Genomic_DNA"/>
</dbReference>
<proteinExistence type="predicted"/>
<reference evidence="1 2" key="1">
    <citation type="submission" date="2019-03" db="EMBL/GenBank/DDBJ databases">
        <title>Single cell metagenomics reveals metabolic interactions within the superorganism composed of flagellate Streblomastix strix and complex community of Bacteroidetes bacteria on its surface.</title>
        <authorList>
            <person name="Treitli S.C."/>
            <person name="Kolisko M."/>
            <person name="Husnik F."/>
            <person name="Keeling P."/>
            <person name="Hampl V."/>
        </authorList>
    </citation>
    <scope>NUCLEOTIDE SEQUENCE [LARGE SCALE GENOMIC DNA]</scope>
    <source>
        <strain evidence="1">ST1C</strain>
    </source>
</reference>
<comment type="caution">
    <text evidence="1">The sequence shown here is derived from an EMBL/GenBank/DDBJ whole genome shotgun (WGS) entry which is preliminary data.</text>
</comment>
<dbReference type="AlphaFoldDB" id="A0A5J4V2J5"/>
<gene>
    <name evidence="1" type="ORF">EZS28_027535</name>
</gene>
<accession>A0A5J4V2J5</accession>
<dbReference type="Proteomes" id="UP000324800">
    <property type="component" value="Unassembled WGS sequence"/>
</dbReference>
<protein>
    <submittedName>
        <fullName evidence="1">Uncharacterized protein</fullName>
    </submittedName>
</protein>
<evidence type="ECO:0000313" key="1">
    <source>
        <dbReference type="EMBL" id="KAA6376938.1"/>
    </source>
</evidence>
<evidence type="ECO:0000313" key="2">
    <source>
        <dbReference type="Proteomes" id="UP000324800"/>
    </source>
</evidence>
<organism evidence="1 2">
    <name type="scientific">Streblomastix strix</name>
    <dbReference type="NCBI Taxonomy" id="222440"/>
    <lineage>
        <taxon>Eukaryota</taxon>
        <taxon>Metamonada</taxon>
        <taxon>Preaxostyla</taxon>
        <taxon>Oxymonadida</taxon>
        <taxon>Streblomastigidae</taxon>
        <taxon>Streblomastix</taxon>
    </lineage>
</organism>
<sequence>MSFPTILEVELQFENKFEVDMVVCRLPLDIISEDEHMVKESVHFALSENYWIRVVDYTFDIPESYVQLGIEDEGCCDRFCNDSTQTLNEIFIGNADKTVIIEVYIKIEVDTLLDNKLNIFDQIYAYIKEEDEALLLLKADKTDIIDAYIKTETDEKFDLKANVIDIVDSYSKIENDELLPLKADKTKLIDAYFKTETDTKLFEKIDKTELDAYVDLTSAQAISDTKQFNTINISSESKQNKNEATILLAGGGDLLMSLLISQPQLQEVRNTATAKSKAYIFDIQTDLNSWIDDQENVAKLAIDMSKVITTLGVATGSGNAITDKSIDGIILTPAKNTTFATNGDDQSNTGTKTFTRSNENVKPLSEFGGGSVDDLNYVKFSCYDEQTIDGELIQLHEEYQPFGGNRQNQYITKRDGTNGFVQLDD</sequence>
<name>A0A5J4V2J5_9EUKA</name>